<dbReference type="Gene3D" id="3.40.50.720">
    <property type="entry name" value="NAD(P)-binding Rossmann-like Domain"/>
    <property type="match status" value="1"/>
</dbReference>
<dbReference type="RefSeq" id="WP_009135118.1">
    <property type="nucleotide sequence ID" value="NZ_CP102250.1"/>
</dbReference>
<dbReference type="SUPFAM" id="SSF51735">
    <property type="entry name" value="NAD(P)-binding Rossmann-fold domains"/>
    <property type="match status" value="1"/>
</dbReference>
<dbReference type="OrthoDB" id="9785372at2"/>
<dbReference type="AlphaFoldDB" id="G5HBK2"/>
<gene>
    <name evidence="2" type="ORF">HMPREF9450_02312</name>
</gene>
<dbReference type="InterPro" id="IPR051606">
    <property type="entry name" value="Polyketide_Oxido-like"/>
</dbReference>
<sequence length="216" mass="23116">MKNILFIGASGFVGSAILKEALERGHSVTALIRDPAKLTIRHPNLNAVSGNASSADEITCTAKGMDVVISAYNPGWKNPNIYQEILATYPAIIAGTKRAGVGRLLVVGGAGSLNVTPGRSLIESGQIPASLLPGVKGQAEVYSRLLIPEKKLDWVFFSPSAELFSGKRTGNFRLGKDDLIVDGQGQSRISVQDYAAAMIDEMEHPAHHRERFTAGY</sequence>
<dbReference type="eggNOG" id="COG2910">
    <property type="taxonomic scope" value="Bacteria"/>
</dbReference>
<dbReference type="EMBL" id="ADLD01000014">
    <property type="protein sequence ID" value="EHB91229.1"/>
    <property type="molecule type" value="Genomic_DNA"/>
</dbReference>
<dbReference type="GeneID" id="92817022"/>
<protein>
    <recommendedName>
        <fullName evidence="1">NAD(P)-binding domain-containing protein</fullName>
    </recommendedName>
</protein>
<feature type="domain" description="NAD(P)-binding" evidence="1">
    <location>
        <begin position="8"/>
        <end position="201"/>
    </location>
</feature>
<dbReference type="PATRIC" id="fig|742725.3.peg.2382"/>
<dbReference type="InterPro" id="IPR016040">
    <property type="entry name" value="NAD(P)-bd_dom"/>
</dbReference>
<dbReference type="STRING" id="742725.HMPREF9450_02312"/>
<dbReference type="PANTHER" id="PTHR43355">
    <property type="entry name" value="FLAVIN REDUCTASE (NADPH)"/>
    <property type="match status" value="1"/>
</dbReference>
<dbReference type="Proteomes" id="UP000006008">
    <property type="component" value="Unassembled WGS sequence"/>
</dbReference>
<dbReference type="Pfam" id="PF13460">
    <property type="entry name" value="NAD_binding_10"/>
    <property type="match status" value="1"/>
</dbReference>
<keyword evidence="3" id="KW-1185">Reference proteome</keyword>
<reference evidence="2 3" key="1">
    <citation type="submission" date="2011-08" db="EMBL/GenBank/DDBJ databases">
        <title>The Genome Sequence of Alistipes indistinctus YIT 12060.</title>
        <authorList>
            <consortium name="The Broad Institute Genome Sequencing Platform"/>
            <person name="Earl A."/>
            <person name="Ward D."/>
            <person name="Feldgarden M."/>
            <person name="Gevers D."/>
            <person name="Morotomi M."/>
            <person name="Young S.K."/>
            <person name="Zeng Q."/>
            <person name="Gargeya S."/>
            <person name="Fitzgerald M."/>
            <person name="Haas B."/>
            <person name="Abouelleil A."/>
            <person name="Alvarado L."/>
            <person name="Arachchi H.M."/>
            <person name="Berlin A."/>
            <person name="Brown A."/>
            <person name="Chapman S.B."/>
            <person name="Chen Z."/>
            <person name="Dunbar C."/>
            <person name="Freedman E."/>
            <person name="Gearin G."/>
            <person name="Gellesch M."/>
            <person name="Goldberg J."/>
            <person name="Griggs A."/>
            <person name="Gujja S."/>
            <person name="Heiman D."/>
            <person name="Howarth C."/>
            <person name="Larson L."/>
            <person name="Lui A."/>
            <person name="MacDonald P.J.P."/>
            <person name="Montmayeur A."/>
            <person name="Murphy C."/>
            <person name="Neiman D."/>
            <person name="Pearson M."/>
            <person name="Priest M."/>
            <person name="Roberts A."/>
            <person name="Saif S."/>
            <person name="Shea T."/>
            <person name="Shenoy N."/>
            <person name="Sisk P."/>
            <person name="Stolte C."/>
            <person name="Sykes S."/>
            <person name="Wortman J."/>
            <person name="Nusbaum C."/>
            <person name="Birren B."/>
        </authorList>
    </citation>
    <scope>NUCLEOTIDE SEQUENCE [LARGE SCALE GENOMIC DNA]</scope>
    <source>
        <strain evidence="2 3">YIT 12060</strain>
    </source>
</reference>
<dbReference type="GO" id="GO:0016646">
    <property type="term" value="F:oxidoreductase activity, acting on the CH-NH group of donors, NAD or NADP as acceptor"/>
    <property type="evidence" value="ECO:0007669"/>
    <property type="project" value="TreeGrafter"/>
</dbReference>
<evidence type="ECO:0000259" key="1">
    <source>
        <dbReference type="Pfam" id="PF13460"/>
    </source>
</evidence>
<dbReference type="CDD" id="cd05244">
    <property type="entry name" value="BVR-B_like_SDR_a"/>
    <property type="match status" value="1"/>
</dbReference>
<evidence type="ECO:0000313" key="2">
    <source>
        <dbReference type="EMBL" id="EHB91229.1"/>
    </source>
</evidence>
<proteinExistence type="predicted"/>
<dbReference type="PANTHER" id="PTHR43355:SF2">
    <property type="entry name" value="FLAVIN REDUCTASE (NADPH)"/>
    <property type="match status" value="1"/>
</dbReference>
<organism evidence="2 3">
    <name type="scientific">Alistipes indistinctus YIT 12060</name>
    <dbReference type="NCBI Taxonomy" id="742725"/>
    <lineage>
        <taxon>Bacteria</taxon>
        <taxon>Pseudomonadati</taxon>
        <taxon>Bacteroidota</taxon>
        <taxon>Bacteroidia</taxon>
        <taxon>Bacteroidales</taxon>
        <taxon>Rikenellaceae</taxon>
        <taxon>Alistipes</taxon>
    </lineage>
</organism>
<accession>G5HBK2</accession>
<comment type="caution">
    <text evidence="2">The sequence shown here is derived from an EMBL/GenBank/DDBJ whole genome shotgun (WGS) entry which is preliminary data.</text>
</comment>
<evidence type="ECO:0000313" key="3">
    <source>
        <dbReference type="Proteomes" id="UP000006008"/>
    </source>
</evidence>
<name>G5HBK2_9BACT</name>
<dbReference type="HOGENOM" id="CLU_025711_3_1_10"/>
<dbReference type="InterPro" id="IPR036291">
    <property type="entry name" value="NAD(P)-bd_dom_sf"/>
</dbReference>